<evidence type="ECO:0000259" key="2">
    <source>
        <dbReference type="Pfam" id="PF21171"/>
    </source>
</evidence>
<dbReference type="Pfam" id="PF21171">
    <property type="entry name" value="PDE12-like_N"/>
    <property type="match status" value="1"/>
</dbReference>
<feature type="domain" description="Endonuclease/exonuclease/phosphatase" evidence="1">
    <location>
        <begin position="338"/>
        <end position="435"/>
    </location>
</feature>
<name>A0A7R9JC96_TIMCA</name>
<dbReference type="GO" id="GO:0000288">
    <property type="term" value="P:nuclear-transcribed mRNA catabolic process, deadenylation-dependent decay"/>
    <property type="evidence" value="ECO:0007669"/>
    <property type="project" value="TreeGrafter"/>
</dbReference>
<dbReference type="Gene3D" id="3.60.10.10">
    <property type="entry name" value="Endonuclease/exonuclease/phosphatase"/>
    <property type="match status" value="1"/>
</dbReference>
<feature type="domain" description="2',5'-phosphodiesterase 12-like N-terminal" evidence="2">
    <location>
        <begin position="131"/>
        <end position="227"/>
    </location>
</feature>
<dbReference type="PANTHER" id="PTHR12121:SF37">
    <property type="entry name" value="2',5'-PHOSPHODIESTERASE 12"/>
    <property type="match status" value="1"/>
</dbReference>
<evidence type="ECO:0000313" key="3">
    <source>
        <dbReference type="EMBL" id="CAD7576669.1"/>
    </source>
</evidence>
<dbReference type="InterPro" id="IPR048821">
    <property type="entry name" value="PDE12-like_N"/>
</dbReference>
<feature type="domain" description="Endonuclease/exonuclease/phosphatase" evidence="1">
    <location>
        <begin position="638"/>
        <end position="751"/>
    </location>
</feature>
<accession>A0A7R9JC96</accession>
<dbReference type="EMBL" id="OE184535">
    <property type="protein sequence ID" value="CAD7576669.1"/>
    <property type="molecule type" value="Genomic_DNA"/>
</dbReference>
<reference evidence="3" key="1">
    <citation type="submission" date="2020-11" db="EMBL/GenBank/DDBJ databases">
        <authorList>
            <person name="Tran Van P."/>
        </authorList>
    </citation>
    <scope>NUCLEOTIDE SEQUENCE</scope>
</reference>
<dbReference type="InterPro" id="IPR050410">
    <property type="entry name" value="CCR4/nocturin_mRNA_transcr"/>
</dbReference>
<evidence type="ECO:0000259" key="1">
    <source>
        <dbReference type="Pfam" id="PF03372"/>
    </source>
</evidence>
<dbReference type="GO" id="GO:0005739">
    <property type="term" value="C:mitochondrion"/>
    <property type="evidence" value="ECO:0007669"/>
    <property type="project" value="TreeGrafter"/>
</dbReference>
<dbReference type="Pfam" id="PF03372">
    <property type="entry name" value="Exo_endo_phos"/>
    <property type="match status" value="2"/>
</dbReference>
<dbReference type="InterPro" id="IPR005135">
    <property type="entry name" value="Endo/exonuclease/phosphatase"/>
</dbReference>
<dbReference type="InterPro" id="IPR036691">
    <property type="entry name" value="Endo/exonu/phosph_ase_sf"/>
</dbReference>
<organism evidence="3">
    <name type="scientific">Timema californicum</name>
    <name type="common">California timema</name>
    <name type="synonym">Walking stick</name>
    <dbReference type="NCBI Taxonomy" id="61474"/>
    <lineage>
        <taxon>Eukaryota</taxon>
        <taxon>Metazoa</taxon>
        <taxon>Ecdysozoa</taxon>
        <taxon>Arthropoda</taxon>
        <taxon>Hexapoda</taxon>
        <taxon>Insecta</taxon>
        <taxon>Pterygota</taxon>
        <taxon>Neoptera</taxon>
        <taxon>Polyneoptera</taxon>
        <taxon>Phasmatodea</taxon>
        <taxon>Timematodea</taxon>
        <taxon>Timematoidea</taxon>
        <taxon>Timematidae</taxon>
        <taxon>Timema</taxon>
    </lineage>
</organism>
<sequence>MSTTKSLPKNIDKMQNAYFRYQDGEDHFQLSFQFSCEHLRVNRQFNFSRKISETVTVFLGRVCTNLERTLFKKKKKKNPEGASSEMKVHLYNNGEPVSGESICKDILFNNNNKLLLQVQGKDYSVIVNAPWVVMLSLPSSIMAGFPVYPNKVDTLFSDKNACEFKWLKSSISMGSLKNEPVTWVQVGEGYFYTPSTSDIGHKLKLNCVPKNGDQEGPQSEVISSTSVGAGPGMCPFEKRHVFTKERLPSKNHFNRSTKLVAAVDCLSTSALDHPATGAVHPTEIRTSISPSSAVELNTTSALANYATEAGFIDCWTVSVYCVLMTGVILLCYSFRVVSYNILADLYADSEVARTQLYPYCPSYALTIDYRKQLILRELLGYNADVICLQEVDSKIFDLDLTPVLGYVGYEGVFHRKGGTVSEGVACLFHKSKFSRLSTEATMAKALGGKLLETKLVGRQVLIMRGIEENLNQASGSVGTAIVDQSIAAKLWVKMMASIADILEGLHITPRNTKSVVLAEELKTNSLFSDIWKKIEKNVALAERILARTTCLQCTVLESVEDPREQVIVGNTHLYFHPNADHIRLLQGGMTIIYLQDIFAKLLYNGRYCQSTLVQLLMSPEFEKYTLEEQTLTVTPSTDKRVSMVVCGDFNSTPECGVYQLFTTQFVPENCIDWKSKEDEAMNELSFSHSLLLGSAYGTPAFTNFTSGFAGCLDYIFYQLDQLEITQVVPLPSIEDVTEHTALPSVVFPSDHVALVADLRWKPF</sequence>
<dbReference type="PANTHER" id="PTHR12121">
    <property type="entry name" value="CARBON CATABOLITE REPRESSOR PROTEIN 4"/>
    <property type="match status" value="1"/>
</dbReference>
<dbReference type="SUPFAM" id="SSF56219">
    <property type="entry name" value="DNase I-like"/>
    <property type="match status" value="1"/>
</dbReference>
<gene>
    <name evidence="3" type="ORF">TCMB3V08_LOCUS9234</name>
</gene>
<dbReference type="AlphaFoldDB" id="A0A7R9JC96"/>
<protein>
    <submittedName>
        <fullName evidence="3">(California timema) hypothetical protein</fullName>
    </submittedName>
</protein>
<proteinExistence type="predicted"/>
<dbReference type="GO" id="GO:0000175">
    <property type="term" value="F:3'-5'-RNA exonuclease activity"/>
    <property type="evidence" value="ECO:0007669"/>
    <property type="project" value="TreeGrafter"/>
</dbReference>